<sequence length="121" mass="12824">MAARMSAEQSVREAIWAAIYNNTSPADQFDAVLAAVPGEGEVWVVDVSAEGPEGGDYDGWQFVHASREGAVGRLVEKLVEYGLGDVEPFGSATADDGSMAGEYEADGRSVSYGVHRMPVEP</sequence>
<keyword evidence="2" id="KW-1185">Reference proteome</keyword>
<reference evidence="1 2" key="1">
    <citation type="submission" date="2019-07" db="EMBL/GenBank/DDBJ databases">
        <authorList>
            <person name="Divens A.M."/>
            <person name="Garlena R.A."/>
            <person name="Russell D.A."/>
            <person name="Pope W.H."/>
            <person name="Jacobs-Sera D."/>
            <person name="Hatfull G.F."/>
        </authorList>
    </citation>
    <scope>NUCLEOTIDE SEQUENCE [LARGE SCALE GENOMIC DNA]</scope>
</reference>
<gene>
    <name evidence="1" type="primary">39</name>
    <name evidence="1" type="ORF">PBI_YUNA_39</name>
</gene>
<dbReference type="GeneID" id="60325604"/>
<evidence type="ECO:0000313" key="1">
    <source>
        <dbReference type="EMBL" id="QFG09421.1"/>
    </source>
</evidence>
<name>A0A5J6TEX5_9CAUD</name>
<accession>A0A5J6TEX5</accession>
<dbReference type="Proteomes" id="UP000326803">
    <property type="component" value="Segment"/>
</dbReference>
<protein>
    <submittedName>
        <fullName evidence="1">Uncharacterized protein</fullName>
    </submittedName>
</protein>
<dbReference type="KEGG" id="vg:60325604"/>
<evidence type="ECO:0000313" key="2">
    <source>
        <dbReference type="Proteomes" id="UP000326803"/>
    </source>
</evidence>
<proteinExistence type="predicted"/>
<organism evidence="1 2">
    <name type="scientific">Mycobacterium phage Yuna</name>
    <dbReference type="NCBI Taxonomy" id="2599885"/>
    <lineage>
        <taxon>Viruses</taxon>
        <taxon>Duplodnaviria</taxon>
        <taxon>Heunggongvirae</taxon>
        <taxon>Uroviricota</taxon>
        <taxon>Caudoviricetes</taxon>
        <taxon>Weiservirinae</taxon>
        <taxon>Anayavirus</taxon>
        <taxon>Anayavirus yuna</taxon>
    </lineage>
</organism>
<dbReference type="EMBL" id="MN234176">
    <property type="protein sequence ID" value="QFG09421.1"/>
    <property type="molecule type" value="Genomic_DNA"/>
</dbReference>
<dbReference type="RefSeq" id="YP_009954117.1">
    <property type="nucleotide sequence ID" value="NC_051629.1"/>
</dbReference>